<dbReference type="PANTHER" id="PTHR43162">
    <property type="match status" value="1"/>
</dbReference>
<evidence type="ECO:0000313" key="1">
    <source>
        <dbReference type="EMBL" id="SEF21934.1"/>
    </source>
</evidence>
<dbReference type="InterPro" id="IPR051604">
    <property type="entry name" value="Ergot_Alk_Oxidoreductase"/>
</dbReference>
<dbReference type="Gene3D" id="3.40.50.720">
    <property type="entry name" value="NAD(P)-binding Rossmann-like Domain"/>
    <property type="match status" value="1"/>
</dbReference>
<name>A0A1H5Q7R5_9PSEU</name>
<gene>
    <name evidence="1" type="ORF">SAMN05421837_1011149</name>
</gene>
<dbReference type="Gene3D" id="3.90.25.10">
    <property type="entry name" value="UDP-galactose 4-epimerase, domain 1"/>
    <property type="match status" value="1"/>
</dbReference>
<dbReference type="InterPro" id="IPR036291">
    <property type="entry name" value="NAD(P)-bd_dom_sf"/>
</dbReference>
<dbReference type="AlphaFoldDB" id="A0A1H5Q7R5"/>
<dbReference type="SUPFAM" id="SSF51735">
    <property type="entry name" value="NAD(P)-binding Rossmann-fold domains"/>
    <property type="match status" value="1"/>
</dbReference>
<dbReference type="Proteomes" id="UP000198878">
    <property type="component" value="Unassembled WGS sequence"/>
</dbReference>
<evidence type="ECO:0000313" key="2">
    <source>
        <dbReference type="Proteomes" id="UP000198878"/>
    </source>
</evidence>
<sequence length="273" mass="29195">MTTNFLVVGGTGKTGRRVADRLRERGAGVRITSRRGAPPFDWSDRETWVAALKDVDAVYLTYYPDLVVPEAAADIRAFAELAVAHGVGHLVLLSGRGEPEAEACERIVAGAGTGWTVLRCSWFAQNFSEHFLLDAVRGGEIALPAGTVTEPFVDVRDIADVAVKVLTEPGHTGQLYELTGPRLLSFADAASEIAAASGRDVRYVPVSAEEYAAAAVEYGVPEEEAGALTELFARVLDGRNESVTSDVERVLGRPATDFTDFARDAAATGVWAR</sequence>
<dbReference type="EMBL" id="FNUJ01000001">
    <property type="protein sequence ID" value="SEF21934.1"/>
    <property type="molecule type" value="Genomic_DNA"/>
</dbReference>
<organism evidence="1 2">
    <name type="scientific">Amycolatopsis pretoriensis</name>
    <dbReference type="NCBI Taxonomy" id="218821"/>
    <lineage>
        <taxon>Bacteria</taxon>
        <taxon>Bacillati</taxon>
        <taxon>Actinomycetota</taxon>
        <taxon>Actinomycetes</taxon>
        <taxon>Pseudonocardiales</taxon>
        <taxon>Pseudonocardiaceae</taxon>
        <taxon>Amycolatopsis</taxon>
    </lineage>
</organism>
<reference evidence="2" key="1">
    <citation type="submission" date="2016-10" db="EMBL/GenBank/DDBJ databases">
        <authorList>
            <person name="Varghese N."/>
            <person name="Submissions S."/>
        </authorList>
    </citation>
    <scope>NUCLEOTIDE SEQUENCE [LARGE SCALE GENOMIC DNA]</scope>
    <source>
        <strain evidence="2">DSM 44654</strain>
    </source>
</reference>
<dbReference type="RefSeq" id="WP_086678883.1">
    <property type="nucleotide sequence ID" value="NZ_FNUJ01000001.1"/>
</dbReference>
<accession>A0A1H5Q7R5</accession>
<protein>
    <submittedName>
        <fullName evidence="1">Uncharacterized conserved protein YbjT, contains NAD(P)-binding and DUF2867 domains</fullName>
    </submittedName>
</protein>
<dbReference type="STRING" id="218821.SAMN05421837_1011149"/>
<dbReference type="OrthoDB" id="3250520at2"/>
<keyword evidence="2" id="KW-1185">Reference proteome</keyword>
<proteinExistence type="predicted"/>
<dbReference type="PANTHER" id="PTHR43162:SF1">
    <property type="entry name" value="PRESTALK A DIFFERENTIATION PROTEIN A"/>
    <property type="match status" value="1"/>
</dbReference>